<feature type="transmembrane region" description="Helical" evidence="5">
    <location>
        <begin position="92"/>
        <end position="114"/>
    </location>
</feature>
<proteinExistence type="predicted"/>
<dbReference type="OrthoDB" id="3701077at2"/>
<evidence type="ECO:0000256" key="5">
    <source>
        <dbReference type="SAM" id="Phobius"/>
    </source>
</evidence>
<evidence type="ECO:0000259" key="6">
    <source>
        <dbReference type="Pfam" id="PF02656"/>
    </source>
</evidence>
<evidence type="ECO:0000256" key="4">
    <source>
        <dbReference type="ARBA" id="ARBA00023136"/>
    </source>
</evidence>
<feature type="transmembrane region" description="Helical" evidence="5">
    <location>
        <begin position="43"/>
        <end position="62"/>
    </location>
</feature>
<feature type="domain" description="DUF202" evidence="6">
    <location>
        <begin position="9"/>
        <end position="65"/>
    </location>
</feature>
<evidence type="ECO:0000313" key="8">
    <source>
        <dbReference type="Proteomes" id="UP000315133"/>
    </source>
</evidence>
<dbReference type="AlphaFoldDB" id="A0A543KMS2"/>
<keyword evidence="2 5" id="KW-0812">Transmembrane</keyword>
<dbReference type="RefSeq" id="WP_141818007.1">
    <property type="nucleotide sequence ID" value="NZ_BAAAIL010000003.1"/>
</dbReference>
<dbReference type="InterPro" id="IPR003807">
    <property type="entry name" value="DUF202"/>
</dbReference>
<accession>A0A543KMS2</accession>
<dbReference type="EMBL" id="VFPU01000001">
    <property type="protein sequence ID" value="TQM96377.1"/>
    <property type="molecule type" value="Genomic_DNA"/>
</dbReference>
<dbReference type="Pfam" id="PF02656">
    <property type="entry name" value="DUF202"/>
    <property type="match status" value="1"/>
</dbReference>
<sequence>MSEPTPWRDPGLQQERTVLAWRRTGLALVIGSLTVGRLTMDTLGAAGLVPAVITAVLAAWVVGATLRGGRSAIAHPDEPTFDRVLRDGRVPAVVAVAAGTVAVVELAAAGMRIATL</sequence>
<evidence type="ECO:0000256" key="2">
    <source>
        <dbReference type="ARBA" id="ARBA00022692"/>
    </source>
</evidence>
<dbReference type="GO" id="GO:0012505">
    <property type="term" value="C:endomembrane system"/>
    <property type="evidence" value="ECO:0007669"/>
    <property type="project" value="UniProtKB-SubCell"/>
</dbReference>
<evidence type="ECO:0000256" key="3">
    <source>
        <dbReference type="ARBA" id="ARBA00022989"/>
    </source>
</evidence>
<protein>
    <submittedName>
        <fullName evidence="7">Uncharacterized protein DUF202</fullName>
    </submittedName>
</protein>
<name>A0A543KMS2_9MICO</name>
<comment type="caution">
    <text evidence="7">The sequence shown here is derived from an EMBL/GenBank/DDBJ whole genome shotgun (WGS) entry which is preliminary data.</text>
</comment>
<keyword evidence="8" id="KW-1185">Reference proteome</keyword>
<keyword evidence="3 5" id="KW-1133">Transmembrane helix</keyword>
<dbReference type="Proteomes" id="UP000315133">
    <property type="component" value="Unassembled WGS sequence"/>
</dbReference>
<evidence type="ECO:0000313" key="7">
    <source>
        <dbReference type="EMBL" id="TQM96377.1"/>
    </source>
</evidence>
<organism evidence="7 8">
    <name type="scientific">Ornithinimicrobium humiphilum</name>
    <dbReference type="NCBI Taxonomy" id="125288"/>
    <lineage>
        <taxon>Bacteria</taxon>
        <taxon>Bacillati</taxon>
        <taxon>Actinomycetota</taxon>
        <taxon>Actinomycetes</taxon>
        <taxon>Micrococcales</taxon>
        <taxon>Ornithinimicrobiaceae</taxon>
        <taxon>Ornithinimicrobium</taxon>
    </lineage>
</organism>
<gene>
    <name evidence="7" type="ORF">FB476_1243</name>
</gene>
<comment type="subcellular location">
    <subcellularLocation>
        <location evidence="1">Endomembrane system</location>
        <topology evidence="1">Multi-pass membrane protein</topology>
    </subcellularLocation>
</comment>
<reference evidence="7 8" key="1">
    <citation type="submission" date="2019-06" db="EMBL/GenBank/DDBJ databases">
        <title>Sequencing the genomes of 1000 actinobacteria strains.</title>
        <authorList>
            <person name="Klenk H.-P."/>
        </authorList>
    </citation>
    <scope>NUCLEOTIDE SEQUENCE [LARGE SCALE GENOMIC DNA]</scope>
    <source>
        <strain evidence="7 8">DSM 12362</strain>
    </source>
</reference>
<keyword evidence="4 5" id="KW-0472">Membrane</keyword>
<evidence type="ECO:0000256" key="1">
    <source>
        <dbReference type="ARBA" id="ARBA00004127"/>
    </source>
</evidence>